<comment type="caution">
    <text evidence="2">The sequence shown here is derived from an EMBL/GenBank/DDBJ whole genome shotgun (WGS) entry which is preliminary data.</text>
</comment>
<reference evidence="2" key="1">
    <citation type="submission" date="2021-03" db="EMBL/GenBank/DDBJ databases">
        <title>Draft genome sequence of rust myrtle Austropuccinia psidii MF-1, a brazilian biotype.</title>
        <authorList>
            <person name="Quecine M.C."/>
            <person name="Pachon D.M.R."/>
            <person name="Bonatelli M.L."/>
            <person name="Correr F.H."/>
            <person name="Franceschini L.M."/>
            <person name="Leite T.F."/>
            <person name="Margarido G.R.A."/>
            <person name="Almeida C.A."/>
            <person name="Ferrarezi J.A."/>
            <person name="Labate C.A."/>
        </authorList>
    </citation>
    <scope>NUCLEOTIDE SEQUENCE</scope>
    <source>
        <strain evidence="2">MF-1</strain>
    </source>
</reference>
<accession>A0A9Q3B8A8</accession>
<sequence>MEYMTSGKPLSRPNKPQDRAPLKFHKCGSTSHLAHTCPKKTQINEIEIEKYEDTKETNDVSVHEIYSETSEEELPDQLSIENIELFFEFTEVHTNFPQYSDECMDHTCARC</sequence>
<protein>
    <submittedName>
        <fullName evidence="2">Uncharacterized protein</fullName>
    </submittedName>
</protein>
<dbReference type="Proteomes" id="UP000765509">
    <property type="component" value="Unassembled WGS sequence"/>
</dbReference>
<gene>
    <name evidence="2" type="ORF">O181_000279</name>
</gene>
<evidence type="ECO:0000313" key="2">
    <source>
        <dbReference type="EMBL" id="MBW0460564.1"/>
    </source>
</evidence>
<name>A0A9Q3B8A8_9BASI</name>
<dbReference type="EMBL" id="AVOT02000029">
    <property type="protein sequence ID" value="MBW0460564.1"/>
    <property type="molecule type" value="Genomic_DNA"/>
</dbReference>
<evidence type="ECO:0000313" key="3">
    <source>
        <dbReference type="Proteomes" id="UP000765509"/>
    </source>
</evidence>
<proteinExistence type="predicted"/>
<organism evidence="2 3">
    <name type="scientific">Austropuccinia psidii MF-1</name>
    <dbReference type="NCBI Taxonomy" id="1389203"/>
    <lineage>
        <taxon>Eukaryota</taxon>
        <taxon>Fungi</taxon>
        <taxon>Dikarya</taxon>
        <taxon>Basidiomycota</taxon>
        <taxon>Pucciniomycotina</taxon>
        <taxon>Pucciniomycetes</taxon>
        <taxon>Pucciniales</taxon>
        <taxon>Sphaerophragmiaceae</taxon>
        <taxon>Austropuccinia</taxon>
    </lineage>
</organism>
<feature type="region of interest" description="Disordered" evidence="1">
    <location>
        <begin position="1"/>
        <end position="21"/>
    </location>
</feature>
<evidence type="ECO:0000256" key="1">
    <source>
        <dbReference type="SAM" id="MobiDB-lite"/>
    </source>
</evidence>
<keyword evidence="3" id="KW-1185">Reference proteome</keyword>
<dbReference type="AlphaFoldDB" id="A0A9Q3B8A8"/>